<proteinExistence type="predicted"/>
<accession>A0AAN7L0U9</accession>
<dbReference type="Proteomes" id="UP001345219">
    <property type="component" value="Chromosome 18"/>
</dbReference>
<dbReference type="GO" id="GO:0042651">
    <property type="term" value="C:thylakoid membrane"/>
    <property type="evidence" value="ECO:0007669"/>
    <property type="project" value="TreeGrafter"/>
</dbReference>
<gene>
    <name evidence="2" type="ORF">SAY87_023560</name>
</gene>
<dbReference type="AlphaFoldDB" id="A0AAN7L0U9"/>
<keyword evidence="3" id="KW-1185">Reference proteome</keyword>
<comment type="caution">
    <text evidence="2">The sequence shown here is derived from an EMBL/GenBank/DDBJ whole genome shotgun (WGS) entry which is preliminary data.</text>
</comment>
<name>A0AAN7L0U9_9MYRT</name>
<dbReference type="EMBL" id="JAXIOK010000003">
    <property type="protein sequence ID" value="KAK4775599.1"/>
    <property type="molecule type" value="Genomic_DNA"/>
</dbReference>
<protein>
    <submittedName>
        <fullName evidence="2">Uncharacterized protein</fullName>
    </submittedName>
</protein>
<reference evidence="2 3" key="1">
    <citation type="journal article" date="2023" name="Hortic Res">
        <title>Pangenome of water caltrop reveals structural variations and asymmetric subgenome divergence after allopolyploidization.</title>
        <authorList>
            <person name="Zhang X."/>
            <person name="Chen Y."/>
            <person name="Wang L."/>
            <person name="Yuan Y."/>
            <person name="Fang M."/>
            <person name="Shi L."/>
            <person name="Lu R."/>
            <person name="Comes H.P."/>
            <person name="Ma Y."/>
            <person name="Chen Y."/>
            <person name="Huang G."/>
            <person name="Zhou Y."/>
            <person name="Zheng Z."/>
            <person name="Qiu Y."/>
        </authorList>
    </citation>
    <scope>NUCLEOTIDE SEQUENCE [LARGE SCALE GENOMIC DNA]</scope>
    <source>
        <tissue evidence="2">Roots</tissue>
    </source>
</reference>
<organism evidence="2 3">
    <name type="scientific">Trapa incisa</name>
    <dbReference type="NCBI Taxonomy" id="236973"/>
    <lineage>
        <taxon>Eukaryota</taxon>
        <taxon>Viridiplantae</taxon>
        <taxon>Streptophyta</taxon>
        <taxon>Embryophyta</taxon>
        <taxon>Tracheophyta</taxon>
        <taxon>Spermatophyta</taxon>
        <taxon>Magnoliopsida</taxon>
        <taxon>eudicotyledons</taxon>
        <taxon>Gunneridae</taxon>
        <taxon>Pentapetalae</taxon>
        <taxon>rosids</taxon>
        <taxon>malvids</taxon>
        <taxon>Myrtales</taxon>
        <taxon>Lythraceae</taxon>
        <taxon>Trapa</taxon>
    </lineage>
</organism>
<feature type="region of interest" description="Disordered" evidence="1">
    <location>
        <begin position="14"/>
        <end position="42"/>
    </location>
</feature>
<evidence type="ECO:0000313" key="2">
    <source>
        <dbReference type="EMBL" id="KAK4775599.1"/>
    </source>
</evidence>
<dbReference type="PANTHER" id="PTHR33917">
    <property type="entry name" value="PROTEIN EXECUTER 1, CHLOROPLASTIC"/>
    <property type="match status" value="1"/>
</dbReference>
<feature type="compositionally biased region" description="Acidic residues" evidence="1">
    <location>
        <begin position="21"/>
        <end position="40"/>
    </location>
</feature>
<dbReference type="GO" id="GO:0010343">
    <property type="term" value="P:singlet oxygen-mediated programmed cell death"/>
    <property type="evidence" value="ECO:0007669"/>
    <property type="project" value="InterPro"/>
</dbReference>
<evidence type="ECO:0000313" key="3">
    <source>
        <dbReference type="Proteomes" id="UP001345219"/>
    </source>
</evidence>
<dbReference type="PANTHER" id="PTHR33917:SF2">
    <property type="entry name" value="PROTEIN EXECUTER 2, CHLOROPLASTIC"/>
    <property type="match status" value="1"/>
</dbReference>
<dbReference type="InterPro" id="IPR044680">
    <property type="entry name" value="EX1/2"/>
</dbReference>
<sequence>MNINVTEEVIEETNSLKQLIEEDDEDTSSVESSEEENDDLEGIRAEEIVLSEGEGAKEDESDLDVKLFLGGVVHNEETPSNDEFVHLPAEIKDVERDSILLHILGRGLDEDRRNRKISKVKLAAVAAQGISELMPYDVVKAFWASDKVSPKMSIMKKQFSLSIYKYVNGTLLHSYQEVCWNLSDFAC</sequence>
<evidence type="ECO:0000256" key="1">
    <source>
        <dbReference type="SAM" id="MobiDB-lite"/>
    </source>
</evidence>